<dbReference type="Pfam" id="PF00959">
    <property type="entry name" value="Phage_lysozyme"/>
    <property type="match status" value="1"/>
</dbReference>
<evidence type="ECO:0000313" key="8">
    <source>
        <dbReference type="Proteomes" id="UP000035762"/>
    </source>
</evidence>
<dbReference type="CDD" id="cd16900">
    <property type="entry name" value="endolysin_R21-like"/>
    <property type="match status" value="1"/>
</dbReference>
<sequence>MIPANKNLRRGASLGAAVALAAAAFITPWEGVFLRPYKDIVGVPTWCIGETEGKPKASYTVAECKALLASKLPRYYAEISACWGDKVEAVISDNERVAYLSGAYNFGSGAFCKSSMVRLLKAGDRAGACHALRLYNRAGGRVVRGLDSRRRAEEKLCLEGVR</sequence>
<dbReference type="STRING" id="1035.BN961_02124"/>
<evidence type="ECO:0000256" key="3">
    <source>
        <dbReference type="ARBA" id="ARBA00022638"/>
    </source>
</evidence>
<dbReference type="HAMAP" id="MF_04110">
    <property type="entry name" value="ENDOLYSIN_T4"/>
    <property type="match status" value="1"/>
</dbReference>
<organism evidence="7 8">
    <name type="scientific">Afipia felis</name>
    <name type="common">Cat scratch disease bacillus</name>
    <dbReference type="NCBI Taxonomy" id="1035"/>
    <lineage>
        <taxon>Bacteria</taxon>
        <taxon>Pseudomonadati</taxon>
        <taxon>Pseudomonadota</taxon>
        <taxon>Alphaproteobacteria</taxon>
        <taxon>Hyphomicrobiales</taxon>
        <taxon>Nitrobacteraceae</taxon>
        <taxon>Afipia</taxon>
    </lineage>
</organism>
<dbReference type="GO" id="GO:0016998">
    <property type="term" value="P:cell wall macromolecule catabolic process"/>
    <property type="evidence" value="ECO:0007669"/>
    <property type="project" value="InterPro"/>
</dbReference>
<gene>
    <name evidence="7" type="primary">rrrD_2</name>
    <name evidence="7" type="ORF">BN961_02124</name>
</gene>
<dbReference type="GO" id="GO:0003796">
    <property type="term" value="F:lysozyme activity"/>
    <property type="evidence" value="ECO:0007669"/>
    <property type="project" value="UniProtKB-EC"/>
</dbReference>
<evidence type="ECO:0000256" key="4">
    <source>
        <dbReference type="ARBA" id="ARBA00022801"/>
    </source>
</evidence>
<dbReference type="InterPro" id="IPR023346">
    <property type="entry name" value="Lysozyme-like_dom_sf"/>
</dbReference>
<dbReference type="PANTHER" id="PTHR38107">
    <property type="match status" value="1"/>
</dbReference>
<comment type="caution">
    <text evidence="7">The sequence shown here is derived from an EMBL/GenBank/DDBJ whole genome shotgun (WGS) entry which is preliminary data.</text>
</comment>
<reference evidence="7 8" key="1">
    <citation type="journal article" date="2014" name="Genome Announc.">
        <title>Genome Sequence of Afipia felis Strain 76713, Isolated in Hospital Water Using an Amoeba Co-Culture Procedure.</title>
        <authorList>
            <person name="Benamar S."/>
            <person name="La Scola B."/>
            <person name="Croce O."/>
        </authorList>
    </citation>
    <scope>NUCLEOTIDE SEQUENCE [LARGE SCALE GENOMIC DNA]</scope>
    <source>
        <strain evidence="7 8">76713</strain>
    </source>
</reference>
<proteinExistence type="inferred from homology"/>
<evidence type="ECO:0000256" key="1">
    <source>
        <dbReference type="ARBA" id="ARBA00000632"/>
    </source>
</evidence>
<dbReference type="EC" id="3.2.1.17" evidence="6"/>
<comment type="similarity">
    <text evidence="6">Belongs to the glycosyl hydrolase 24 family.</text>
</comment>
<keyword evidence="8" id="KW-1185">Reference proteome</keyword>
<keyword evidence="4 6" id="KW-0378">Hydrolase</keyword>
<dbReference type="GO" id="GO:0042742">
    <property type="term" value="P:defense response to bacterium"/>
    <property type="evidence" value="ECO:0007669"/>
    <property type="project" value="UniProtKB-KW"/>
</dbReference>
<dbReference type="InterPro" id="IPR023347">
    <property type="entry name" value="Lysozyme_dom_sf"/>
</dbReference>
<keyword evidence="2 6" id="KW-0929">Antimicrobial</keyword>
<name>A0A090MMU3_AFIFE</name>
<evidence type="ECO:0000256" key="6">
    <source>
        <dbReference type="RuleBase" id="RU003788"/>
    </source>
</evidence>
<comment type="catalytic activity">
    <reaction evidence="1 6">
        <text>Hydrolysis of (1-&gt;4)-beta-linkages between N-acetylmuramic acid and N-acetyl-D-glucosamine residues in a peptidoglycan and between N-acetyl-D-glucosamine residues in chitodextrins.</text>
        <dbReference type="EC" id="3.2.1.17"/>
    </reaction>
</comment>
<dbReference type="InterPro" id="IPR002196">
    <property type="entry name" value="Glyco_hydro_24"/>
</dbReference>
<dbReference type="EMBL" id="CCAZ020000001">
    <property type="protein sequence ID" value="CEG08706.1"/>
    <property type="molecule type" value="Genomic_DNA"/>
</dbReference>
<dbReference type="Proteomes" id="UP000035762">
    <property type="component" value="Unassembled WGS sequence"/>
</dbReference>
<dbReference type="InterPro" id="IPR051018">
    <property type="entry name" value="Bacteriophage_GH24"/>
</dbReference>
<keyword evidence="5 6" id="KW-0326">Glycosidase</keyword>
<dbReference type="OrthoDB" id="5327667at2"/>
<dbReference type="PANTHER" id="PTHR38107:SF3">
    <property type="entry name" value="LYSOZYME RRRD-RELATED"/>
    <property type="match status" value="1"/>
</dbReference>
<dbReference type="AlphaFoldDB" id="A0A090MMU3"/>
<keyword evidence="3 6" id="KW-0081">Bacteriolytic enzyme</keyword>
<evidence type="ECO:0000256" key="5">
    <source>
        <dbReference type="ARBA" id="ARBA00023295"/>
    </source>
</evidence>
<dbReference type="SUPFAM" id="SSF53955">
    <property type="entry name" value="Lysozyme-like"/>
    <property type="match status" value="1"/>
</dbReference>
<evidence type="ECO:0000313" key="7">
    <source>
        <dbReference type="EMBL" id="CEG08706.1"/>
    </source>
</evidence>
<protein>
    <recommendedName>
        <fullName evidence="6">Lysozyme</fullName>
        <ecNumber evidence="6">3.2.1.17</ecNumber>
    </recommendedName>
</protein>
<dbReference type="Gene3D" id="1.10.530.40">
    <property type="match status" value="1"/>
</dbReference>
<evidence type="ECO:0000256" key="2">
    <source>
        <dbReference type="ARBA" id="ARBA00022529"/>
    </source>
</evidence>
<accession>A0A090MMU3</accession>
<dbReference type="RefSeq" id="WP_048756560.1">
    <property type="nucleotide sequence ID" value="NZ_CCAZ020000001.1"/>
</dbReference>
<dbReference type="InterPro" id="IPR034690">
    <property type="entry name" value="Endolysin_T4_type"/>
</dbReference>
<dbReference type="GO" id="GO:0031640">
    <property type="term" value="P:killing of cells of another organism"/>
    <property type="evidence" value="ECO:0007669"/>
    <property type="project" value="UniProtKB-KW"/>
</dbReference>
<dbReference type="GO" id="GO:0009253">
    <property type="term" value="P:peptidoglycan catabolic process"/>
    <property type="evidence" value="ECO:0007669"/>
    <property type="project" value="InterPro"/>
</dbReference>